<protein>
    <submittedName>
        <fullName evidence="2">NAD-dependent epimerase/dehydratase family protein</fullName>
    </submittedName>
</protein>
<sequence length="290" mass="32638">MKTALVFGGTRFFGRNLVEALLSKGVEVTVATRQSSPDPFGDRVKRIKVDRFDGEALKEALAGKSWDIAFDQLCYTSIDAEIMSQALEGKIKRYVFTSSGAVYDRGPDLNETAFDPYTYALKMVKADEVSYGEGKRQAEAYYFQKGVFPVVALRIPIVLGMDDYTERLLHYIKAIHHGESVYFVDPSVEMRFIHQKEAGDFLAWIGDSDYEGPINACATGVISMETLMHQIGDLLNKEVIITTEEEKESPYGVYMTRYLNTDKAAGMGFSFTALQDWLPQLIRDVHETIK</sequence>
<dbReference type="InterPro" id="IPR001509">
    <property type="entry name" value="Epimerase_deHydtase"/>
</dbReference>
<dbReference type="RefSeq" id="WP_368652643.1">
    <property type="nucleotide sequence ID" value="NZ_CP162599.1"/>
</dbReference>
<proteinExistence type="predicted"/>
<feature type="domain" description="NAD-dependent epimerase/dehydratase" evidence="1">
    <location>
        <begin position="4"/>
        <end position="67"/>
    </location>
</feature>
<feature type="domain" description="NAD-dependent epimerase/dehydratase" evidence="1">
    <location>
        <begin position="81"/>
        <end position="206"/>
    </location>
</feature>
<evidence type="ECO:0000259" key="1">
    <source>
        <dbReference type="Pfam" id="PF01370"/>
    </source>
</evidence>
<dbReference type="AlphaFoldDB" id="A0AB39HNP6"/>
<accession>A0AB39HNP6</accession>
<gene>
    <name evidence="2" type="ORF">AB4Y30_12895</name>
</gene>
<reference evidence="2" key="1">
    <citation type="submission" date="2024-07" db="EMBL/GenBank/DDBJ databases">
        <title>Halotolerant mesophilic bacterium Ornithinibacillus sp. 4-3, sp. nov., isolated from soil.</title>
        <authorList>
            <person name="Sidarenka A.V."/>
            <person name="Guliayeva D.E."/>
            <person name="Leanovich S.I."/>
            <person name="Hileuskaya K.S."/>
            <person name="Akhremchuk A.E."/>
            <person name="Sikolenko M.A."/>
            <person name="Valentovich L.N."/>
        </authorList>
    </citation>
    <scope>NUCLEOTIDE SEQUENCE</scope>
    <source>
        <strain evidence="2">4-3</strain>
    </source>
</reference>
<organism evidence="2">
    <name type="scientific">Ornithinibacillus sp. 4-3</name>
    <dbReference type="NCBI Taxonomy" id="3231488"/>
    <lineage>
        <taxon>Bacteria</taxon>
        <taxon>Bacillati</taxon>
        <taxon>Bacillota</taxon>
        <taxon>Bacilli</taxon>
        <taxon>Bacillales</taxon>
        <taxon>Bacillaceae</taxon>
        <taxon>Ornithinibacillus</taxon>
    </lineage>
</organism>
<name>A0AB39HNP6_9BACI</name>
<dbReference type="PANTHER" id="PTHR43245">
    <property type="entry name" value="BIFUNCTIONAL POLYMYXIN RESISTANCE PROTEIN ARNA"/>
    <property type="match status" value="1"/>
</dbReference>
<dbReference type="InterPro" id="IPR036291">
    <property type="entry name" value="NAD(P)-bd_dom_sf"/>
</dbReference>
<dbReference type="InterPro" id="IPR050177">
    <property type="entry name" value="Lipid_A_modif_metabolic_enz"/>
</dbReference>
<evidence type="ECO:0000313" key="2">
    <source>
        <dbReference type="EMBL" id="XDK31919.1"/>
    </source>
</evidence>
<dbReference type="EMBL" id="CP162599">
    <property type="protein sequence ID" value="XDK31919.1"/>
    <property type="molecule type" value="Genomic_DNA"/>
</dbReference>
<dbReference type="PANTHER" id="PTHR43245:SF13">
    <property type="entry name" value="UDP-D-APIOSE_UDP-D-XYLOSE SYNTHASE 2"/>
    <property type="match status" value="1"/>
</dbReference>
<dbReference type="Pfam" id="PF01370">
    <property type="entry name" value="Epimerase"/>
    <property type="match status" value="2"/>
</dbReference>
<dbReference type="SUPFAM" id="SSF51735">
    <property type="entry name" value="NAD(P)-binding Rossmann-fold domains"/>
    <property type="match status" value="1"/>
</dbReference>
<dbReference type="Gene3D" id="3.40.50.720">
    <property type="entry name" value="NAD(P)-binding Rossmann-like Domain"/>
    <property type="match status" value="1"/>
</dbReference>